<dbReference type="SUPFAM" id="SSF53756">
    <property type="entry name" value="UDP-Glycosyltransferase/glycogen phosphorylase"/>
    <property type="match status" value="1"/>
</dbReference>
<dbReference type="GO" id="GO:0016757">
    <property type="term" value="F:glycosyltransferase activity"/>
    <property type="evidence" value="ECO:0007669"/>
    <property type="project" value="InterPro"/>
</dbReference>
<organism evidence="3">
    <name type="scientific">Serratia proteamaculans (strain 568)</name>
    <dbReference type="NCBI Taxonomy" id="399741"/>
    <lineage>
        <taxon>Bacteria</taxon>
        <taxon>Pseudomonadati</taxon>
        <taxon>Pseudomonadota</taxon>
        <taxon>Gammaproteobacteria</taxon>
        <taxon>Enterobacterales</taxon>
        <taxon>Yersiniaceae</taxon>
        <taxon>Serratia</taxon>
    </lineage>
</organism>
<dbReference type="Pfam" id="PF00534">
    <property type="entry name" value="Glycos_transf_1"/>
    <property type="match status" value="1"/>
</dbReference>
<dbReference type="KEGG" id="spe:Spro_1587"/>
<proteinExistence type="predicted"/>
<dbReference type="HOGENOM" id="CLU_1089468_0_0_6"/>
<dbReference type="AlphaFoldDB" id="A8GC51"/>
<accession>A8GC51</accession>
<protein>
    <submittedName>
        <fullName evidence="3">Glycosyl transferase group 1</fullName>
    </submittedName>
</protein>
<gene>
    <name evidence="3" type="ordered locus">Spro_1587</name>
</gene>
<reference evidence="3" key="1">
    <citation type="submission" date="2007-09" db="EMBL/GenBank/DDBJ databases">
        <title>Complete sequence of chromosome of Serratia proteamaculans 568.</title>
        <authorList>
            <consortium name="US DOE Joint Genome Institute"/>
            <person name="Copeland A."/>
            <person name="Lucas S."/>
            <person name="Lapidus A."/>
            <person name="Barry K."/>
            <person name="Glavina del Rio T."/>
            <person name="Dalin E."/>
            <person name="Tice H."/>
            <person name="Pitluck S."/>
            <person name="Chain P."/>
            <person name="Malfatti S."/>
            <person name="Shin M."/>
            <person name="Vergez L."/>
            <person name="Schmutz J."/>
            <person name="Larimer F."/>
            <person name="Land M."/>
            <person name="Hauser L."/>
            <person name="Kyrpides N."/>
            <person name="Kim E."/>
            <person name="Taghavi S."/>
            <person name="Newman L."/>
            <person name="Vangronsveld J."/>
            <person name="van der Lelie D."/>
            <person name="Richardson P."/>
        </authorList>
    </citation>
    <scope>NUCLEOTIDE SEQUENCE [LARGE SCALE GENOMIC DNA]</scope>
    <source>
        <strain evidence="3">568</strain>
    </source>
</reference>
<keyword evidence="1 3" id="KW-0808">Transferase</keyword>
<evidence type="ECO:0000313" key="3">
    <source>
        <dbReference type="EMBL" id="ABV40691.1"/>
    </source>
</evidence>
<dbReference type="CAZy" id="GT4">
    <property type="family name" value="Glycosyltransferase Family 4"/>
</dbReference>
<dbReference type="PANTHER" id="PTHR46401">
    <property type="entry name" value="GLYCOSYLTRANSFERASE WBBK-RELATED"/>
    <property type="match status" value="1"/>
</dbReference>
<dbReference type="CDD" id="cd03801">
    <property type="entry name" value="GT4_PimA-like"/>
    <property type="match status" value="1"/>
</dbReference>
<dbReference type="PANTHER" id="PTHR46401:SF2">
    <property type="entry name" value="GLYCOSYLTRANSFERASE WBBK-RELATED"/>
    <property type="match status" value="1"/>
</dbReference>
<feature type="domain" description="Glycosyl transferase family 1" evidence="2">
    <location>
        <begin position="77"/>
        <end position="228"/>
    </location>
</feature>
<dbReference type="Gene3D" id="3.40.50.2000">
    <property type="entry name" value="Glycogen Phosphorylase B"/>
    <property type="match status" value="1"/>
</dbReference>
<dbReference type="InterPro" id="IPR001296">
    <property type="entry name" value="Glyco_trans_1"/>
</dbReference>
<dbReference type="STRING" id="399741.Spro_1587"/>
<dbReference type="eggNOG" id="COG0438">
    <property type="taxonomic scope" value="Bacteria"/>
</dbReference>
<evidence type="ECO:0000259" key="2">
    <source>
        <dbReference type="Pfam" id="PF00534"/>
    </source>
</evidence>
<evidence type="ECO:0000256" key="1">
    <source>
        <dbReference type="ARBA" id="ARBA00022679"/>
    </source>
</evidence>
<name>A8GC51_SERP5</name>
<dbReference type="EMBL" id="CP000826">
    <property type="protein sequence ID" value="ABV40691.1"/>
    <property type="molecule type" value="Genomic_DNA"/>
</dbReference>
<sequence length="255" mass="28737">MYLKFIFSALRFSKSVCYITPSDFTKESLSEKYGIHKGKIFEIPNVIKENTPKDKLMEMVLPLNEEQAFISKIKEYKSKGYVVVSNVGSFEARKNVSILPELVAKAMTETGPILLVKVGVAIDNIREDEFIQECKKNNITYMLFGSSSNEMINYIYGLTDVYLAPSTYEGFGRTVIEAQANSSIVIASDIDAHREITNGSAILVKDINNVEAWKAELVKILKLNKNDRDELKLSGVTNSQRFSTENVINKLVRIL</sequence>